<comment type="caution">
    <text evidence="1">The sequence shown here is derived from an EMBL/GenBank/DDBJ whole genome shotgun (WGS) entry which is preliminary data.</text>
</comment>
<name>A0AA39JFP8_9AGAR</name>
<dbReference type="EMBL" id="JAUEPT010000031">
    <property type="protein sequence ID" value="KAK0441120.1"/>
    <property type="molecule type" value="Genomic_DNA"/>
</dbReference>
<dbReference type="Proteomes" id="UP001175226">
    <property type="component" value="Unassembled WGS sequence"/>
</dbReference>
<accession>A0AA39JFP8</accession>
<proteinExistence type="predicted"/>
<dbReference type="AlphaFoldDB" id="A0AA39JFP8"/>
<keyword evidence="2" id="KW-1185">Reference proteome</keyword>
<evidence type="ECO:0000313" key="2">
    <source>
        <dbReference type="Proteomes" id="UP001175226"/>
    </source>
</evidence>
<evidence type="ECO:0000313" key="1">
    <source>
        <dbReference type="EMBL" id="KAK0441120.1"/>
    </source>
</evidence>
<protein>
    <submittedName>
        <fullName evidence="1">Uncharacterized protein</fullName>
    </submittedName>
</protein>
<sequence>MIVILHSTGCGLEFPQNPLTLESAAKFQAVGLHTARSAGHESITSMSGSYHMRTGGIGHGITMESGGLLSVFPDLQRNDITRLARISELQSVFSRTILGRYDGTFHMRIRDARRGNDGVVETTNGRMAGGTIIGSPCLMVPEPRPRDMAVHCALDKFRRASVYADVFPAESNNSVGLITWALSVARLCISRSIVLSLMLSPAHILTSD</sequence>
<gene>
    <name evidence="1" type="ORF">EV421DRAFT_749334</name>
</gene>
<organism evidence="1 2">
    <name type="scientific">Armillaria borealis</name>
    <dbReference type="NCBI Taxonomy" id="47425"/>
    <lineage>
        <taxon>Eukaryota</taxon>
        <taxon>Fungi</taxon>
        <taxon>Dikarya</taxon>
        <taxon>Basidiomycota</taxon>
        <taxon>Agaricomycotina</taxon>
        <taxon>Agaricomycetes</taxon>
        <taxon>Agaricomycetidae</taxon>
        <taxon>Agaricales</taxon>
        <taxon>Marasmiineae</taxon>
        <taxon>Physalacriaceae</taxon>
        <taxon>Armillaria</taxon>
    </lineage>
</organism>
<reference evidence="1" key="1">
    <citation type="submission" date="2023-06" db="EMBL/GenBank/DDBJ databases">
        <authorList>
            <consortium name="Lawrence Berkeley National Laboratory"/>
            <person name="Ahrendt S."/>
            <person name="Sahu N."/>
            <person name="Indic B."/>
            <person name="Wong-Bajracharya J."/>
            <person name="Merenyi Z."/>
            <person name="Ke H.-M."/>
            <person name="Monk M."/>
            <person name="Kocsube S."/>
            <person name="Drula E."/>
            <person name="Lipzen A."/>
            <person name="Balint B."/>
            <person name="Henrissat B."/>
            <person name="Andreopoulos B."/>
            <person name="Martin F.M."/>
            <person name="Harder C.B."/>
            <person name="Rigling D."/>
            <person name="Ford K.L."/>
            <person name="Foster G.D."/>
            <person name="Pangilinan J."/>
            <person name="Papanicolaou A."/>
            <person name="Barry K."/>
            <person name="LaButti K."/>
            <person name="Viragh M."/>
            <person name="Koriabine M."/>
            <person name="Yan M."/>
            <person name="Riley R."/>
            <person name="Champramary S."/>
            <person name="Plett K.L."/>
            <person name="Tsai I.J."/>
            <person name="Slot J."/>
            <person name="Sipos G."/>
            <person name="Plett J."/>
            <person name="Nagy L.G."/>
            <person name="Grigoriev I.V."/>
        </authorList>
    </citation>
    <scope>NUCLEOTIDE SEQUENCE</scope>
    <source>
        <strain evidence="1">FPL87.14</strain>
    </source>
</reference>